<feature type="domain" description="HTH arsR-type" evidence="1">
    <location>
        <begin position="7"/>
        <end position="86"/>
    </location>
</feature>
<dbReference type="InterPro" id="IPR001845">
    <property type="entry name" value="HTH_ArsR_DNA-bd_dom"/>
</dbReference>
<reference evidence="2" key="1">
    <citation type="submission" date="2021-04" db="EMBL/GenBank/DDBJ databases">
        <title>Genome based classification of Actinospica acidithermotolerans sp. nov., an actinobacterium isolated from an Indonesian hot spring.</title>
        <authorList>
            <person name="Kusuma A.B."/>
            <person name="Putra K.E."/>
            <person name="Nafisah S."/>
            <person name="Loh J."/>
            <person name="Nouioui I."/>
            <person name="Goodfellow M."/>
        </authorList>
    </citation>
    <scope>NUCLEOTIDE SEQUENCE</scope>
    <source>
        <strain evidence="2">CSCA 57</strain>
    </source>
</reference>
<dbReference type="InterPro" id="IPR036390">
    <property type="entry name" value="WH_DNA-bd_sf"/>
</dbReference>
<comment type="caution">
    <text evidence="2">The sequence shown here is derived from an EMBL/GenBank/DDBJ whole genome shotgun (WGS) entry which is preliminary data.</text>
</comment>
<dbReference type="AlphaFoldDB" id="A0A941EWE5"/>
<proteinExistence type="predicted"/>
<accession>A0A941EWE5</accession>
<organism evidence="2 3">
    <name type="scientific">Actinospica durhamensis</name>
    <dbReference type="NCBI Taxonomy" id="1508375"/>
    <lineage>
        <taxon>Bacteria</taxon>
        <taxon>Bacillati</taxon>
        <taxon>Actinomycetota</taxon>
        <taxon>Actinomycetes</taxon>
        <taxon>Catenulisporales</taxon>
        <taxon>Actinospicaceae</taxon>
        <taxon>Actinospica</taxon>
    </lineage>
</organism>
<dbReference type="Pfam" id="PF12840">
    <property type="entry name" value="HTH_20"/>
    <property type="match status" value="1"/>
</dbReference>
<keyword evidence="3" id="KW-1185">Reference proteome</keyword>
<dbReference type="CDD" id="cd00090">
    <property type="entry name" value="HTH_ARSR"/>
    <property type="match status" value="1"/>
</dbReference>
<evidence type="ECO:0000313" key="2">
    <source>
        <dbReference type="EMBL" id="MBR7839065.1"/>
    </source>
</evidence>
<dbReference type="Gene3D" id="1.10.10.10">
    <property type="entry name" value="Winged helix-like DNA-binding domain superfamily/Winged helix DNA-binding domain"/>
    <property type="match status" value="1"/>
</dbReference>
<dbReference type="SUPFAM" id="SSF46785">
    <property type="entry name" value="Winged helix' DNA-binding domain"/>
    <property type="match status" value="1"/>
</dbReference>
<dbReference type="InterPro" id="IPR011991">
    <property type="entry name" value="ArsR-like_HTH"/>
</dbReference>
<dbReference type="EMBL" id="JAGSOG010000372">
    <property type="protein sequence ID" value="MBR7839065.1"/>
    <property type="molecule type" value="Genomic_DNA"/>
</dbReference>
<name>A0A941EWE5_9ACTN</name>
<dbReference type="InterPro" id="IPR036388">
    <property type="entry name" value="WH-like_DNA-bd_sf"/>
</dbReference>
<evidence type="ECO:0000313" key="3">
    <source>
        <dbReference type="Proteomes" id="UP000675781"/>
    </source>
</evidence>
<dbReference type="RefSeq" id="WP_212533509.1">
    <property type="nucleotide sequence ID" value="NZ_JAGSOG010000372.1"/>
</dbReference>
<dbReference type="SMART" id="SM00418">
    <property type="entry name" value="HTH_ARSR"/>
    <property type="match status" value="1"/>
</dbReference>
<evidence type="ECO:0000259" key="1">
    <source>
        <dbReference type="SMART" id="SM00418"/>
    </source>
</evidence>
<sequence length="193" mass="21399">MQSTDLQAIRALTHPLRLDLMELLTAHGPATAAECGRALDVPQANCSFHLRQLAKYGYVEEAAADGGDRRERRWRVAESRMETRVESGGPQAAGLVRHRLERLVVERETQAILERVDQRRDAPEPGAEMILAAIAAVTPQEAEELKQKLREVLEPYLAKPDATAAPGRDREHIRVFMALTPTASIPGTDRGEH</sequence>
<dbReference type="Proteomes" id="UP000675781">
    <property type="component" value="Unassembled WGS sequence"/>
</dbReference>
<dbReference type="GO" id="GO:0003700">
    <property type="term" value="F:DNA-binding transcription factor activity"/>
    <property type="evidence" value="ECO:0007669"/>
    <property type="project" value="InterPro"/>
</dbReference>
<protein>
    <submittedName>
        <fullName evidence="2">Helix-turn-helix transcriptional regulator</fullName>
    </submittedName>
</protein>
<gene>
    <name evidence="2" type="ORF">KDL01_37715</name>
</gene>